<evidence type="ECO:0008006" key="4">
    <source>
        <dbReference type="Google" id="ProtNLM"/>
    </source>
</evidence>
<organism evidence="2 3">
    <name type="scientific">Cannabis sativa</name>
    <name type="common">Hemp</name>
    <name type="synonym">Marijuana</name>
    <dbReference type="NCBI Taxonomy" id="3483"/>
    <lineage>
        <taxon>Eukaryota</taxon>
        <taxon>Viridiplantae</taxon>
        <taxon>Streptophyta</taxon>
        <taxon>Embryophyta</taxon>
        <taxon>Tracheophyta</taxon>
        <taxon>Spermatophyta</taxon>
        <taxon>Magnoliopsida</taxon>
        <taxon>eudicotyledons</taxon>
        <taxon>Gunneridae</taxon>
        <taxon>Pentapetalae</taxon>
        <taxon>rosids</taxon>
        <taxon>fabids</taxon>
        <taxon>Rosales</taxon>
        <taxon>Cannabaceae</taxon>
        <taxon>Cannabis</taxon>
    </lineage>
</organism>
<reference evidence="2" key="2">
    <citation type="submission" date="2021-03" db="UniProtKB">
        <authorList>
            <consortium name="EnsemblPlants"/>
        </authorList>
    </citation>
    <scope>IDENTIFICATION</scope>
</reference>
<evidence type="ECO:0000313" key="3">
    <source>
        <dbReference type="Proteomes" id="UP000596661"/>
    </source>
</evidence>
<evidence type="ECO:0000313" key="2">
    <source>
        <dbReference type="EnsemblPlants" id="cds.evm.model.07.482"/>
    </source>
</evidence>
<reference evidence="2" key="1">
    <citation type="submission" date="2018-11" db="EMBL/GenBank/DDBJ databases">
        <authorList>
            <person name="Grassa J C."/>
        </authorList>
    </citation>
    <scope>NUCLEOTIDE SEQUENCE [LARGE SCALE GENOMIC DNA]</scope>
</reference>
<sequence length="153" mass="17510">MPSRPCFMKCTTTNLFELLRRKNSYGTQGCMTVTEYATKFDRLEKFTYDEVATKASRKAKFIRGLEEYIARDVIVNAKQPGVFRTYAQVVELALAAEGAEDQIQKRNSMRRDLWKQSPSVSSGKGVDPNDRRKRPNDPPFTGLNKRFQGNQGF</sequence>
<dbReference type="EMBL" id="UZAU01000635">
    <property type="status" value="NOT_ANNOTATED_CDS"/>
    <property type="molecule type" value="Genomic_DNA"/>
</dbReference>
<accession>A0A803Q577</accession>
<dbReference type="Proteomes" id="UP000596661">
    <property type="component" value="Chromosome 7"/>
</dbReference>
<proteinExistence type="predicted"/>
<evidence type="ECO:0000256" key="1">
    <source>
        <dbReference type="SAM" id="MobiDB-lite"/>
    </source>
</evidence>
<name>A0A803Q577_CANSA</name>
<feature type="region of interest" description="Disordered" evidence="1">
    <location>
        <begin position="105"/>
        <end position="153"/>
    </location>
</feature>
<protein>
    <recommendedName>
        <fullName evidence="4">Retrotransposon gag domain-containing protein</fullName>
    </recommendedName>
</protein>
<dbReference type="AlphaFoldDB" id="A0A803Q577"/>
<keyword evidence="3" id="KW-1185">Reference proteome</keyword>
<dbReference type="EnsemblPlants" id="evm.model.07.482">
    <property type="protein sequence ID" value="cds.evm.model.07.482"/>
    <property type="gene ID" value="evm.TU.07.482"/>
</dbReference>
<dbReference type="Gramene" id="evm.model.07.482">
    <property type="protein sequence ID" value="cds.evm.model.07.482"/>
    <property type="gene ID" value="evm.TU.07.482"/>
</dbReference>